<dbReference type="Pfam" id="PF08534">
    <property type="entry name" value="Redoxin"/>
    <property type="match status" value="1"/>
</dbReference>
<feature type="chain" id="PRO_5046457209" evidence="5">
    <location>
        <begin position="27"/>
        <end position="167"/>
    </location>
</feature>
<evidence type="ECO:0000259" key="6">
    <source>
        <dbReference type="PROSITE" id="PS51352"/>
    </source>
</evidence>
<keyword evidence="4" id="KW-0676">Redox-active center</keyword>
<feature type="signal peptide" evidence="5">
    <location>
        <begin position="1"/>
        <end position="26"/>
    </location>
</feature>
<dbReference type="RefSeq" id="WP_188704991.1">
    <property type="nucleotide sequence ID" value="NZ_BMLX01000003.1"/>
</dbReference>
<evidence type="ECO:0000256" key="2">
    <source>
        <dbReference type="ARBA" id="ARBA00022748"/>
    </source>
</evidence>
<evidence type="ECO:0000313" key="8">
    <source>
        <dbReference type="Proteomes" id="UP000637267"/>
    </source>
</evidence>
<dbReference type="Proteomes" id="UP000637267">
    <property type="component" value="Unassembled WGS sequence"/>
</dbReference>
<dbReference type="SUPFAM" id="SSF52833">
    <property type="entry name" value="Thioredoxin-like"/>
    <property type="match status" value="1"/>
</dbReference>
<sequence>MIRTGRFLRHTALALTLLAGCQLALADTPLDTALKDLQGKPQKLSQYSGKQPLVINFWASWCGPCRQETPDLVKLQQAYNGKVQFVGVAIDEPGPVAQFTKQYKVTYPVLLGSGDALELMTKLGNNAGALPFTVVIDTKGNITTKDLGQVKPAEMKKTLDGLLGKKN</sequence>
<name>A0ABQ2PBE1_9NEIS</name>
<dbReference type="PANTHER" id="PTHR42852">
    <property type="entry name" value="THIOL:DISULFIDE INTERCHANGE PROTEIN DSBE"/>
    <property type="match status" value="1"/>
</dbReference>
<comment type="caution">
    <text evidence="7">The sequence shown here is derived from an EMBL/GenBank/DDBJ whole genome shotgun (WGS) entry which is preliminary data.</text>
</comment>
<feature type="domain" description="Thioredoxin" evidence="6">
    <location>
        <begin position="23"/>
        <end position="164"/>
    </location>
</feature>
<dbReference type="InterPro" id="IPR036249">
    <property type="entry name" value="Thioredoxin-like_sf"/>
</dbReference>
<keyword evidence="8" id="KW-1185">Reference proteome</keyword>
<dbReference type="PROSITE" id="PS51352">
    <property type="entry name" value="THIOREDOXIN_2"/>
    <property type="match status" value="1"/>
</dbReference>
<dbReference type="InterPro" id="IPR050553">
    <property type="entry name" value="Thioredoxin_ResA/DsbE_sf"/>
</dbReference>
<dbReference type="InterPro" id="IPR013766">
    <property type="entry name" value="Thioredoxin_domain"/>
</dbReference>
<evidence type="ECO:0000256" key="5">
    <source>
        <dbReference type="SAM" id="SignalP"/>
    </source>
</evidence>
<evidence type="ECO:0000256" key="1">
    <source>
        <dbReference type="ARBA" id="ARBA00004196"/>
    </source>
</evidence>
<gene>
    <name evidence="7" type="ORF">GCM10010970_28200</name>
</gene>
<dbReference type="Gene3D" id="3.40.30.10">
    <property type="entry name" value="Glutaredoxin"/>
    <property type="match status" value="1"/>
</dbReference>
<protein>
    <submittedName>
        <fullName evidence="7">Thioredoxin</fullName>
    </submittedName>
</protein>
<dbReference type="PROSITE" id="PS00194">
    <property type="entry name" value="THIOREDOXIN_1"/>
    <property type="match status" value="1"/>
</dbReference>
<evidence type="ECO:0000313" key="7">
    <source>
        <dbReference type="EMBL" id="GGP22820.1"/>
    </source>
</evidence>
<dbReference type="CDD" id="cd02966">
    <property type="entry name" value="TlpA_like_family"/>
    <property type="match status" value="1"/>
</dbReference>
<evidence type="ECO:0000256" key="4">
    <source>
        <dbReference type="ARBA" id="ARBA00023284"/>
    </source>
</evidence>
<dbReference type="InterPro" id="IPR017937">
    <property type="entry name" value="Thioredoxin_CS"/>
</dbReference>
<dbReference type="InterPro" id="IPR013740">
    <property type="entry name" value="Redoxin"/>
</dbReference>
<dbReference type="PANTHER" id="PTHR42852:SF6">
    <property type="entry name" value="THIOL:DISULFIDE INTERCHANGE PROTEIN DSBE"/>
    <property type="match status" value="1"/>
</dbReference>
<evidence type="ECO:0000256" key="3">
    <source>
        <dbReference type="ARBA" id="ARBA00023157"/>
    </source>
</evidence>
<keyword evidence="5" id="KW-0732">Signal</keyword>
<keyword evidence="2" id="KW-0201">Cytochrome c-type biogenesis</keyword>
<proteinExistence type="predicted"/>
<organism evidence="7 8">
    <name type="scientific">Silvimonas iriomotensis</name>
    <dbReference type="NCBI Taxonomy" id="449662"/>
    <lineage>
        <taxon>Bacteria</taxon>
        <taxon>Pseudomonadati</taxon>
        <taxon>Pseudomonadota</taxon>
        <taxon>Betaproteobacteria</taxon>
        <taxon>Neisseriales</taxon>
        <taxon>Chitinibacteraceae</taxon>
        <taxon>Silvimonas</taxon>
    </lineage>
</organism>
<dbReference type="PROSITE" id="PS51257">
    <property type="entry name" value="PROKAR_LIPOPROTEIN"/>
    <property type="match status" value="1"/>
</dbReference>
<dbReference type="EMBL" id="BMLX01000003">
    <property type="protein sequence ID" value="GGP22820.1"/>
    <property type="molecule type" value="Genomic_DNA"/>
</dbReference>
<accession>A0ABQ2PBE1</accession>
<keyword evidence="3" id="KW-1015">Disulfide bond</keyword>
<reference evidence="8" key="1">
    <citation type="journal article" date="2019" name="Int. J. Syst. Evol. Microbiol.">
        <title>The Global Catalogue of Microorganisms (GCM) 10K type strain sequencing project: providing services to taxonomists for standard genome sequencing and annotation.</title>
        <authorList>
            <consortium name="The Broad Institute Genomics Platform"/>
            <consortium name="The Broad Institute Genome Sequencing Center for Infectious Disease"/>
            <person name="Wu L."/>
            <person name="Ma J."/>
        </authorList>
    </citation>
    <scope>NUCLEOTIDE SEQUENCE [LARGE SCALE GENOMIC DNA]</scope>
    <source>
        <strain evidence="8">CGMCC 1.8859</strain>
    </source>
</reference>
<comment type="subcellular location">
    <subcellularLocation>
        <location evidence="1">Cell envelope</location>
    </subcellularLocation>
</comment>